<dbReference type="OrthoDB" id="433738at2759"/>
<gene>
    <name evidence="1" type="ORF">DL546_003737</name>
</gene>
<proteinExistence type="predicted"/>
<dbReference type="EMBL" id="QVQW01000077">
    <property type="protein sequence ID" value="RKU41332.1"/>
    <property type="molecule type" value="Genomic_DNA"/>
</dbReference>
<dbReference type="GO" id="GO:0051879">
    <property type="term" value="F:Hsp90 protein binding"/>
    <property type="evidence" value="ECO:0007669"/>
    <property type="project" value="TreeGrafter"/>
</dbReference>
<dbReference type="AlphaFoldDB" id="A0A420Y073"/>
<accession>A0A420Y073</accession>
<evidence type="ECO:0008006" key="3">
    <source>
        <dbReference type="Google" id="ProtNLM"/>
    </source>
</evidence>
<dbReference type="Proteomes" id="UP000275385">
    <property type="component" value="Unassembled WGS sequence"/>
</dbReference>
<evidence type="ECO:0000313" key="1">
    <source>
        <dbReference type="EMBL" id="RKU41332.1"/>
    </source>
</evidence>
<dbReference type="GO" id="GO:0006457">
    <property type="term" value="P:protein folding"/>
    <property type="evidence" value="ECO:0007669"/>
    <property type="project" value="TreeGrafter"/>
</dbReference>
<dbReference type="PANTHER" id="PTHR46035">
    <property type="entry name" value="TETRATRICOPEPTIDE REPEAT PROTEIN 4"/>
    <property type="match status" value="1"/>
</dbReference>
<dbReference type="PANTHER" id="PTHR46035:SF3">
    <property type="entry name" value="TRANSLOCATION PROTEIN SEC72"/>
    <property type="match status" value="1"/>
</dbReference>
<comment type="caution">
    <text evidence="1">The sequence shown here is derived from an EMBL/GenBank/DDBJ whole genome shotgun (WGS) entry which is preliminary data.</text>
</comment>
<dbReference type="GO" id="GO:0005634">
    <property type="term" value="C:nucleus"/>
    <property type="evidence" value="ECO:0007669"/>
    <property type="project" value="TreeGrafter"/>
</dbReference>
<name>A0A420Y073_9PEZI</name>
<organism evidence="1 2">
    <name type="scientific">Coniochaeta pulveracea</name>
    <dbReference type="NCBI Taxonomy" id="177199"/>
    <lineage>
        <taxon>Eukaryota</taxon>
        <taxon>Fungi</taxon>
        <taxon>Dikarya</taxon>
        <taxon>Ascomycota</taxon>
        <taxon>Pezizomycotina</taxon>
        <taxon>Sordariomycetes</taxon>
        <taxon>Sordariomycetidae</taxon>
        <taxon>Coniochaetales</taxon>
        <taxon>Coniochaetaceae</taxon>
        <taxon>Coniochaeta</taxon>
    </lineage>
</organism>
<keyword evidence="2" id="KW-1185">Reference proteome</keyword>
<dbReference type="STRING" id="177199.A0A420Y073"/>
<evidence type="ECO:0000313" key="2">
    <source>
        <dbReference type="Proteomes" id="UP000275385"/>
    </source>
</evidence>
<protein>
    <recommendedName>
        <fullName evidence="3">Translocation protein sec72</fullName>
    </recommendedName>
</protein>
<dbReference type="Gene3D" id="1.25.40.10">
    <property type="entry name" value="Tetratricopeptide repeat domain"/>
    <property type="match status" value="1"/>
</dbReference>
<sequence>MILCPASPRQPSPALASPSRITTWWAIEQSGTTDISRTLQAQARALANIGQHRSAQHHRIWLMQAVGATSIQPQQTDLSSNRETATVTMSDLDTFTLLPLHMDPQSKAISSQPGFSTRTLDAELASLNALHRAMLGLEGNQTVPPPPIPVNQKRSAQVNKLRASGNDEFRKGKFAEAIKFYTLGLQMALTRPAWEPSQLVREEVAGLYANRAQAHMALQNWPEGAVDAECSVEAKKGGNAKAWWRRGRCLVEMSRLEEARDWVSKGLEMEGEERELLELLKDIEKRIGKEKGAGA</sequence>
<dbReference type="GO" id="GO:0005829">
    <property type="term" value="C:cytosol"/>
    <property type="evidence" value="ECO:0007669"/>
    <property type="project" value="TreeGrafter"/>
</dbReference>
<dbReference type="InterPro" id="IPR011990">
    <property type="entry name" value="TPR-like_helical_dom_sf"/>
</dbReference>
<dbReference type="GO" id="GO:0030544">
    <property type="term" value="F:Hsp70 protein binding"/>
    <property type="evidence" value="ECO:0007669"/>
    <property type="project" value="TreeGrafter"/>
</dbReference>
<reference evidence="1 2" key="1">
    <citation type="submission" date="2018-08" db="EMBL/GenBank/DDBJ databases">
        <title>Draft genome of the lignicolous fungus Coniochaeta pulveracea.</title>
        <authorList>
            <person name="Borstlap C.J."/>
            <person name="De Witt R.N."/>
            <person name="Botha A."/>
            <person name="Volschenk H."/>
        </authorList>
    </citation>
    <scope>NUCLEOTIDE SEQUENCE [LARGE SCALE GENOMIC DNA]</scope>
    <source>
        <strain evidence="1 2">CAB683</strain>
    </source>
</reference>
<dbReference type="SUPFAM" id="SSF48452">
    <property type="entry name" value="TPR-like"/>
    <property type="match status" value="1"/>
</dbReference>